<reference evidence="3" key="1">
    <citation type="submission" date="2018-02" db="EMBL/GenBank/DDBJ databases">
        <authorList>
            <person name="Vasarhelyi B.M."/>
            <person name="Deshmukh S."/>
            <person name="Balint B."/>
            <person name="Kukolya J."/>
        </authorList>
    </citation>
    <scope>NUCLEOTIDE SEQUENCE</scope>
    <source>
        <strain evidence="3">KB22</strain>
    </source>
</reference>
<dbReference type="PROSITE" id="PS51352">
    <property type="entry name" value="THIOREDOXIN_2"/>
    <property type="match status" value="1"/>
</dbReference>
<dbReference type="Proteomes" id="UP000616201">
    <property type="component" value="Unassembled WGS sequence"/>
</dbReference>
<evidence type="ECO:0000256" key="1">
    <source>
        <dbReference type="SAM" id="SignalP"/>
    </source>
</evidence>
<protein>
    <submittedName>
        <fullName evidence="3">Redoxin</fullName>
    </submittedName>
</protein>
<dbReference type="AlphaFoldDB" id="A0A928UWM2"/>
<accession>A0A928UWM2</accession>
<organism evidence="3 4">
    <name type="scientific">Sphingobacterium hungaricum</name>
    <dbReference type="NCBI Taxonomy" id="2082723"/>
    <lineage>
        <taxon>Bacteria</taxon>
        <taxon>Pseudomonadati</taxon>
        <taxon>Bacteroidota</taxon>
        <taxon>Sphingobacteriia</taxon>
        <taxon>Sphingobacteriales</taxon>
        <taxon>Sphingobacteriaceae</taxon>
        <taxon>Sphingobacterium</taxon>
    </lineage>
</organism>
<feature type="signal peptide" evidence="1">
    <location>
        <begin position="1"/>
        <end position="18"/>
    </location>
</feature>
<dbReference type="Gene3D" id="3.40.30.10">
    <property type="entry name" value="Glutaredoxin"/>
    <property type="match status" value="1"/>
</dbReference>
<dbReference type="EMBL" id="PRDK01000007">
    <property type="protein sequence ID" value="MBE8714661.1"/>
    <property type="molecule type" value="Genomic_DNA"/>
</dbReference>
<sequence>MQFAFVLMFPFLSLSVHAQQAPDTIPSFQRFVSYETDSIVVNSDNLPDSGYIVFNFYDAGCGHCQELGESIAKNFSSYAENSTFYFISMNAKEYVDGFINTYTPSLKNQKNVIFLHDRGTEFFERFDPSHYPSTYIYDAKTRKLIHYFAGETNAKKFIPYLK</sequence>
<dbReference type="InterPro" id="IPR036249">
    <property type="entry name" value="Thioredoxin-like_sf"/>
</dbReference>
<comment type="caution">
    <text evidence="3">The sequence shown here is derived from an EMBL/GenBank/DDBJ whole genome shotgun (WGS) entry which is preliminary data.</text>
</comment>
<evidence type="ECO:0000313" key="3">
    <source>
        <dbReference type="EMBL" id="MBE8714661.1"/>
    </source>
</evidence>
<name>A0A928UWM2_9SPHI</name>
<evidence type="ECO:0000259" key="2">
    <source>
        <dbReference type="PROSITE" id="PS51352"/>
    </source>
</evidence>
<feature type="chain" id="PRO_5037667144" evidence="1">
    <location>
        <begin position="19"/>
        <end position="162"/>
    </location>
</feature>
<proteinExistence type="predicted"/>
<keyword evidence="4" id="KW-1185">Reference proteome</keyword>
<evidence type="ECO:0000313" key="4">
    <source>
        <dbReference type="Proteomes" id="UP000616201"/>
    </source>
</evidence>
<dbReference type="InterPro" id="IPR013766">
    <property type="entry name" value="Thioredoxin_domain"/>
</dbReference>
<feature type="domain" description="Thioredoxin" evidence="2">
    <location>
        <begin position="19"/>
        <end position="162"/>
    </location>
</feature>
<gene>
    <name evidence="3" type="ORF">C4F49_13310</name>
</gene>
<keyword evidence="1" id="KW-0732">Signal</keyword>
<dbReference type="SUPFAM" id="SSF52833">
    <property type="entry name" value="Thioredoxin-like"/>
    <property type="match status" value="1"/>
</dbReference>